<dbReference type="PANTHER" id="PTHR43179:SF12">
    <property type="entry name" value="GALACTOFURANOSYLTRANSFERASE GLFT2"/>
    <property type="match status" value="1"/>
</dbReference>
<name>A0ABN2HZQ1_9ACTN</name>
<comment type="pathway">
    <text evidence="1">Cell wall biogenesis; cell wall polysaccharide biosynthesis.</text>
</comment>
<dbReference type="InterPro" id="IPR029044">
    <property type="entry name" value="Nucleotide-diphossugar_trans"/>
</dbReference>
<comment type="similarity">
    <text evidence="2">Belongs to the glycosyltransferase 2 family.</text>
</comment>
<evidence type="ECO:0000259" key="5">
    <source>
        <dbReference type="Pfam" id="PF00535"/>
    </source>
</evidence>
<dbReference type="Gene3D" id="3.90.550.10">
    <property type="entry name" value="Spore Coat Polysaccharide Biosynthesis Protein SpsA, Chain A"/>
    <property type="match status" value="1"/>
</dbReference>
<dbReference type="Pfam" id="PF00535">
    <property type="entry name" value="Glycos_transf_2"/>
    <property type="match status" value="1"/>
</dbReference>
<evidence type="ECO:0000256" key="3">
    <source>
        <dbReference type="ARBA" id="ARBA00022676"/>
    </source>
</evidence>
<dbReference type="InterPro" id="IPR001173">
    <property type="entry name" value="Glyco_trans_2-like"/>
</dbReference>
<keyword evidence="4" id="KW-0808">Transferase</keyword>
<dbReference type="Proteomes" id="UP001500618">
    <property type="component" value="Unassembled WGS sequence"/>
</dbReference>
<evidence type="ECO:0000256" key="4">
    <source>
        <dbReference type="ARBA" id="ARBA00022679"/>
    </source>
</evidence>
<keyword evidence="7" id="KW-1185">Reference proteome</keyword>
<gene>
    <name evidence="6" type="ORF">GCM10009765_51440</name>
</gene>
<sequence>MDPDWKLAETDRVTVVIATRNRRADLLRFLDSLVGRVPVVVVDNDSRDGTAAAVRTAFPSVRIAVLPRNRGAAARNVGVRLATTPYVAFGYLDSAWAAGTLAQAARIFDRQRALGLLAARTIGGSDPAASETAVRSLRPDSVPVLGFRGRAAFVRRDAFLAVGGFSSVSFSTNEAMLLSYDLAAAGWALAYVDTVVMHQRSSTRSARRRLELRNLLLISWMRRPLRRACADAFRLAHCATVSADACVAFGSALIRLPWALANRRRLPPQVESEILRLERETVAA</sequence>
<comment type="caution">
    <text evidence="6">The sequence shown here is derived from an EMBL/GenBank/DDBJ whole genome shotgun (WGS) entry which is preliminary data.</text>
</comment>
<proteinExistence type="inferred from homology"/>
<organism evidence="6 7">
    <name type="scientific">Fodinicola feengrottensis</name>
    <dbReference type="NCBI Taxonomy" id="435914"/>
    <lineage>
        <taxon>Bacteria</taxon>
        <taxon>Bacillati</taxon>
        <taxon>Actinomycetota</taxon>
        <taxon>Actinomycetes</taxon>
        <taxon>Mycobacteriales</taxon>
        <taxon>Fodinicola</taxon>
    </lineage>
</organism>
<keyword evidence="3" id="KW-0328">Glycosyltransferase</keyword>
<evidence type="ECO:0000256" key="1">
    <source>
        <dbReference type="ARBA" id="ARBA00004776"/>
    </source>
</evidence>
<evidence type="ECO:0000313" key="7">
    <source>
        <dbReference type="Proteomes" id="UP001500618"/>
    </source>
</evidence>
<protein>
    <submittedName>
        <fullName evidence="6">Glycosyltransferase</fullName>
    </submittedName>
</protein>
<evidence type="ECO:0000313" key="6">
    <source>
        <dbReference type="EMBL" id="GAA1695917.1"/>
    </source>
</evidence>
<evidence type="ECO:0000256" key="2">
    <source>
        <dbReference type="ARBA" id="ARBA00006739"/>
    </source>
</evidence>
<reference evidence="6 7" key="1">
    <citation type="journal article" date="2019" name="Int. J. Syst. Evol. Microbiol.">
        <title>The Global Catalogue of Microorganisms (GCM) 10K type strain sequencing project: providing services to taxonomists for standard genome sequencing and annotation.</title>
        <authorList>
            <consortium name="The Broad Institute Genomics Platform"/>
            <consortium name="The Broad Institute Genome Sequencing Center for Infectious Disease"/>
            <person name="Wu L."/>
            <person name="Ma J."/>
        </authorList>
    </citation>
    <scope>NUCLEOTIDE SEQUENCE [LARGE SCALE GENOMIC DNA]</scope>
    <source>
        <strain evidence="6 7">JCM 14718</strain>
    </source>
</reference>
<feature type="domain" description="Glycosyltransferase 2-like" evidence="5">
    <location>
        <begin position="14"/>
        <end position="169"/>
    </location>
</feature>
<dbReference type="EMBL" id="BAAANY010000020">
    <property type="protein sequence ID" value="GAA1695917.1"/>
    <property type="molecule type" value="Genomic_DNA"/>
</dbReference>
<dbReference type="PANTHER" id="PTHR43179">
    <property type="entry name" value="RHAMNOSYLTRANSFERASE WBBL"/>
    <property type="match status" value="1"/>
</dbReference>
<accession>A0ABN2HZQ1</accession>
<dbReference type="SUPFAM" id="SSF53448">
    <property type="entry name" value="Nucleotide-diphospho-sugar transferases"/>
    <property type="match status" value="1"/>
</dbReference>
<dbReference type="RefSeq" id="WP_344313041.1">
    <property type="nucleotide sequence ID" value="NZ_BAAANY010000020.1"/>
</dbReference>